<accession>A0ABV1N611</accession>
<dbReference type="Proteomes" id="UP001472978">
    <property type="component" value="Unassembled WGS sequence"/>
</dbReference>
<comment type="caution">
    <text evidence="6">The sequence shown here is derived from an EMBL/GenBank/DDBJ whole genome shotgun (WGS) entry which is preliminary data.</text>
</comment>
<organism evidence="6 7">
    <name type="scientific">Halomonas pelophila</name>
    <dbReference type="NCBI Taxonomy" id="3151122"/>
    <lineage>
        <taxon>Bacteria</taxon>
        <taxon>Pseudomonadati</taxon>
        <taxon>Pseudomonadota</taxon>
        <taxon>Gammaproteobacteria</taxon>
        <taxon>Oceanospirillales</taxon>
        <taxon>Halomonadaceae</taxon>
        <taxon>Halomonas</taxon>
    </lineage>
</organism>
<feature type="active site" description="Acyl-thioester intermediate" evidence="4">
    <location>
        <position position="130"/>
    </location>
</feature>
<dbReference type="InterPro" id="IPR000534">
    <property type="entry name" value="Semialdehyde_DH_NAD-bd"/>
</dbReference>
<reference evidence="6 7" key="1">
    <citation type="submission" date="2024-05" db="EMBL/GenBank/DDBJ databases">
        <title>Halomonas sp. CS7 16S ribosomal RNA gene Genome sequencing and assembly.</title>
        <authorList>
            <person name="Yook S."/>
        </authorList>
    </citation>
    <scope>NUCLEOTIDE SEQUENCE [LARGE SCALE GENOMIC DNA]</scope>
    <source>
        <strain evidence="6 7">CS7</strain>
    </source>
</reference>
<evidence type="ECO:0000256" key="2">
    <source>
        <dbReference type="ARBA" id="ARBA00022797"/>
    </source>
</evidence>
<evidence type="ECO:0000259" key="5">
    <source>
        <dbReference type="SMART" id="SM00859"/>
    </source>
</evidence>
<evidence type="ECO:0000256" key="1">
    <source>
        <dbReference type="ARBA" id="ARBA00009244"/>
    </source>
</evidence>
<dbReference type="SUPFAM" id="SSF55347">
    <property type="entry name" value="Glyceraldehyde-3-phosphate dehydrogenase-like, C-terminal domain"/>
    <property type="match status" value="1"/>
</dbReference>
<protein>
    <recommendedName>
        <fullName evidence="4">Acetaldehyde dehydrogenase</fullName>
        <ecNumber evidence="4">1.2.1.10</ecNumber>
    </recommendedName>
    <alternativeName>
        <fullName evidence="4">Acetaldehyde dehydrogenase [acetylating]</fullName>
    </alternativeName>
</protein>
<feature type="binding site" evidence="4">
    <location>
        <begin position="161"/>
        <end position="169"/>
    </location>
    <ligand>
        <name>NAD(+)</name>
        <dbReference type="ChEBI" id="CHEBI:57540"/>
    </ligand>
</feature>
<dbReference type="InterPro" id="IPR015426">
    <property type="entry name" value="Acetylaldehyde_DH_C"/>
</dbReference>
<evidence type="ECO:0000256" key="4">
    <source>
        <dbReference type="HAMAP-Rule" id="MF_01657"/>
    </source>
</evidence>
<dbReference type="HAMAP" id="MF_01657">
    <property type="entry name" value="Ac_ald_DH_ac"/>
    <property type="match status" value="1"/>
</dbReference>
<dbReference type="Gene3D" id="3.40.50.720">
    <property type="entry name" value="NAD(P)-binding Rossmann-like Domain"/>
    <property type="match status" value="1"/>
</dbReference>
<keyword evidence="3 4" id="KW-0520">NAD</keyword>
<gene>
    <name evidence="6" type="ORF">ABE957_10855</name>
</gene>
<dbReference type="EC" id="1.2.1.10" evidence="4"/>
<keyword evidence="4 6" id="KW-0560">Oxidoreductase</keyword>
<evidence type="ECO:0000313" key="6">
    <source>
        <dbReference type="EMBL" id="MEQ6889172.1"/>
    </source>
</evidence>
<dbReference type="NCBIfam" id="TIGR03215">
    <property type="entry name" value="ac_ald_DH_ac"/>
    <property type="match status" value="1"/>
</dbReference>
<dbReference type="SUPFAM" id="SSF51735">
    <property type="entry name" value="NAD(P)-binding Rossmann-fold domains"/>
    <property type="match status" value="1"/>
</dbReference>
<dbReference type="Gene3D" id="3.30.360.10">
    <property type="entry name" value="Dihydrodipicolinate Reductase, domain 2"/>
    <property type="match status" value="1"/>
</dbReference>
<dbReference type="CDD" id="cd23933">
    <property type="entry name" value="ALDH_C"/>
    <property type="match status" value="1"/>
</dbReference>
<evidence type="ECO:0000313" key="7">
    <source>
        <dbReference type="Proteomes" id="UP001472978"/>
    </source>
</evidence>
<sequence>MNKIRCALIGSGNIGTDLLYKLARSPLLEPVWMVGIDAASEGLERARQMGLKTTAEGLDGLLPHVEEDGIQIAFDATSAYAHAENSRRLNAKGVLMIDLTPAAIGPFCVPPVNLEAHLGNGTMNVNMVTCGGQATIPMVNAVSRVQAVEYGEIVATVSSRSVGPGTRQNIDEFTRTTAGAVEQVGGARRGKAIIVINPAEPPLIMRDTIHCLTVDDPDQAAITDSVHAMIEEVQRYVPGYRLKNGPVFDGRKVSVYLEVEGLGDFLPTYAGNLDIMTASAMRTAEMFAAELASGNLDLTPVTA</sequence>
<dbReference type="PIRSF" id="PIRSF015689">
    <property type="entry name" value="Actaldh_dh_actl"/>
    <property type="match status" value="1"/>
</dbReference>
<feature type="binding site" evidence="4">
    <location>
        <begin position="11"/>
        <end position="14"/>
    </location>
    <ligand>
        <name>NAD(+)</name>
        <dbReference type="ChEBI" id="CHEBI:57540"/>
    </ligand>
</feature>
<dbReference type="InterPro" id="IPR036291">
    <property type="entry name" value="NAD(P)-bd_dom_sf"/>
</dbReference>
<keyword evidence="2 4" id="KW-0058">Aromatic hydrocarbons catabolism</keyword>
<dbReference type="Pfam" id="PF09290">
    <property type="entry name" value="AcetDehyd-dimer"/>
    <property type="match status" value="1"/>
</dbReference>
<name>A0ABV1N611_9GAMM</name>
<comment type="catalytic activity">
    <reaction evidence="4">
        <text>acetaldehyde + NAD(+) + CoA = acetyl-CoA + NADH + H(+)</text>
        <dbReference type="Rhea" id="RHEA:23288"/>
        <dbReference type="ChEBI" id="CHEBI:15343"/>
        <dbReference type="ChEBI" id="CHEBI:15378"/>
        <dbReference type="ChEBI" id="CHEBI:57287"/>
        <dbReference type="ChEBI" id="CHEBI:57288"/>
        <dbReference type="ChEBI" id="CHEBI:57540"/>
        <dbReference type="ChEBI" id="CHEBI:57945"/>
        <dbReference type="EC" id="1.2.1.10"/>
    </reaction>
</comment>
<proteinExistence type="inferred from homology"/>
<evidence type="ECO:0000256" key="3">
    <source>
        <dbReference type="ARBA" id="ARBA00023027"/>
    </source>
</evidence>
<feature type="binding site" evidence="4">
    <location>
        <position position="272"/>
    </location>
    <ligand>
        <name>NAD(+)</name>
        <dbReference type="ChEBI" id="CHEBI:57540"/>
    </ligand>
</feature>
<dbReference type="SMART" id="SM00859">
    <property type="entry name" value="Semialdhyde_dh"/>
    <property type="match status" value="1"/>
</dbReference>
<dbReference type="InterPro" id="IPR003361">
    <property type="entry name" value="Acetaldehyde_dehydrogenase"/>
</dbReference>
<feature type="domain" description="Semialdehyde dehydrogenase NAD-binding" evidence="5">
    <location>
        <begin position="5"/>
        <end position="120"/>
    </location>
</feature>
<dbReference type="RefSeq" id="WP_349758708.1">
    <property type="nucleotide sequence ID" value="NZ_JBEGCI010000008.1"/>
</dbReference>
<keyword evidence="7" id="KW-1185">Reference proteome</keyword>
<dbReference type="NCBIfam" id="NF006157">
    <property type="entry name" value="PRK08300.1"/>
    <property type="match status" value="1"/>
</dbReference>
<dbReference type="GO" id="GO:0008774">
    <property type="term" value="F:acetaldehyde dehydrogenase (acetylating) activity"/>
    <property type="evidence" value="ECO:0007669"/>
    <property type="project" value="UniProtKB-EC"/>
</dbReference>
<dbReference type="EMBL" id="JBEGCI010000008">
    <property type="protein sequence ID" value="MEQ6889172.1"/>
    <property type="molecule type" value="Genomic_DNA"/>
</dbReference>
<comment type="similarity">
    <text evidence="1 4">Belongs to the acetaldehyde dehydrogenase family.</text>
</comment>